<dbReference type="AlphaFoldDB" id="A0A2T7E1E2"/>
<accession>A0A2T7E1E2</accession>
<dbReference type="Gramene" id="PUZ61634">
    <property type="protein sequence ID" value="PUZ61634"/>
    <property type="gene ID" value="GQ55_4G292100"/>
</dbReference>
<organism evidence="1 2">
    <name type="scientific">Panicum hallii var. hallii</name>
    <dbReference type="NCBI Taxonomy" id="1504633"/>
    <lineage>
        <taxon>Eukaryota</taxon>
        <taxon>Viridiplantae</taxon>
        <taxon>Streptophyta</taxon>
        <taxon>Embryophyta</taxon>
        <taxon>Tracheophyta</taxon>
        <taxon>Spermatophyta</taxon>
        <taxon>Magnoliopsida</taxon>
        <taxon>Liliopsida</taxon>
        <taxon>Poales</taxon>
        <taxon>Poaceae</taxon>
        <taxon>PACMAD clade</taxon>
        <taxon>Panicoideae</taxon>
        <taxon>Panicodae</taxon>
        <taxon>Paniceae</taxon>
        <taxon>Panicinae</taxon>
        <taxon>Panicum</taxon>
        <taxon>Panicum sect. Panicum</taxon>
    </lineage>
</organism>
<evidence type="ECO:0000313" key="2">
    <source>
        <dbReference type="Proteomes" id="UP000244336"/>
    </source>
</evidence>
<gene>
    <name evidence="1" type="ORF">GQ55_4G292100</name>
</gene>
<keyword evidence="2" id="KW-1185">Reference proteome</keyword>
<dbReference type="EMBL" id="CM009752">
    <property type="protein sequence ID" value="PUZ61634.1"/>
    <property type="molecule type" value="Genomic_DNA"/>
</dbReference>
<proteinExistence type="predicted"/>
<sequence>MGNWGDSEMGYGVERGGARFIGGGGGLEIWGEILNWNGVGAGLRGKEAGAGREERIRVGGRRAVRRKIGENFDFAGGFENFGGILRAASGAAAPGGGCEGRRRSALRVGRFGLAVRGWRVGDASVKWELGPV</sequence>
<evidence type="ECO:0000313" key="1">
    <source>
        <dbReference type="EMBL" id="PUZ61634.1"/>
    </source>
</evidence>
<dbReference type="Proteomes" id="UP000244336">
    <property type="component" value="Chromosome 4"/>
</dbReference>
<reference evidence="1 2" key="1">
    <citation type="submission" date="2018-04" db="EMBL/GenBank/DDBJ databases">
        <title>WGS assembly of Panicum hallii var. hallii HAL2.</title>
        <authorList>
            <person name="Lovell J."/>
            <person name="Jenkins J."/>
            <person name="Lowry D."/>
            <person name="Mamidi S."/>
            <person name="Sreedasyam A."/>
            <person name="Weng X."/>
            <person name="Barry K."/>
            <person name="Bonette J."/>
            <person name="Campitelli B."/>
            <person name="Daum C."/>
            <person name="Gordon S."/>
            <person name="Gould B."/>
            <person name="Lipzen A."/>
            <person name="MacQueen A."/>
            <person name="Palacio-Mejia J."/>
            <person name="Plott C."/>
            <person name="Shakirov E."/>
            <person name="Shu S."/>
            <person name="Yoshinaga Y."/>
            <person name="Zane M."/>
            <person name="Rokhsar D."/>
            <person name="Grimwood J."/>
            <person name="Schmutz J."/>
            <person name="Juenger T."/>
        </authorList>
    </citation>
    <scope>NUCLEOTIDE SEQUENCE [LARGE SCALE GENOMIC DNA]</scope>
    <source>
        <strain evidence="2">cv. HAL2</strain>
    </source>
</reference>
<name>A0A2T7E1E2_9POAL</name>
<protein>
    <submittedName>
        <fullName evidence="1">Uncharacterized protein</fullName>
    </submittedName>
</protein>